<organism evidence="4 5">
    <name type="scientific">Nocardioides panacisoli</name>
    <dbReference type="NCBI Taxonomy" id="627624"/>
    <lineage>
        <taxon>Bacteria</taxon>
        <taxon>Bacillati</taxon>
        <taxon>Actinomycetota</taxon>
        <taxon>Actinomycetes</taxon>
        <taxon>Propionibacteriales</taxon>
        <taxon>Nocardioidaceae</taxon>
        <taxon>Nocardioides</taxon>
    </lineage>
</organism>
<keyword evidence="5" id="KW-1185">Reference proteome</keyword>
<evidence type="ECO:0000256" key="1">
    <source>
        <dbReference type="ARBA" id="ARBA00006484"/>
    </source>
</evidence>
<gene>
    <name evidence="4" type="ORF">GCM10022242_30600</name>
</gene>
<reference evidence="5" key="1">
    <citation type="journal article" date="2019" name="Int. J. Syst. Evol. Microbiol.">
        <title>The Global Catalogue of Microorganisms (GCM) 10K type strain sequencing project: providing services to taxonomists for standard genome sequencing and annotation.</title>
        <authorList>
            <consortium name="The Broad Institute Genomics Platform"/>
            <consortium name="The Broad Institute Genome Sequencing Center for Infectious Disease"/>
            <person name="Wu L."/>
            <person name="Ma J."/>
        </authorList>
    </citation>
    <scope>NUCLEOTIDE SEQUENCE [LARGE SCALE GENOMIC DNA]</scope>
    <source>
        <strain evidence="5">JCM 16953</strain>
    </source>
</reference>
<comment type="caution">
    <text evidence="4">The sequence shown here is derived from an EMBL/GenBank/DDBJ whole genome shotgun (WGS) entry which is preliminary data.</text>
</comment>
<dbReference type="Gene3D" id="3.40.50.720">
    <property type="entry name" value="NAD(P)-binding Rossmann-like Domain"/>
    <property type="match status" value="1"/>
</dbReference>
<name>A0ABP7IUE7_9ACTN</name>
<dbReference type="InterPro" id="IPR020904">
    <property type="entry name" value="Sc_DH/Rdtase_CS"/>
</dbReference>
<dbReference type="PROSITE" id="PS00061">
    <property type="entry name" value="ADH_SHORT"/>
    <property type="match status" value="1"/>
</dbReference>
<dbReference type="CDD" id="cd05374">
    <property type="entry name" value="17beta-HSD-like_SDR_c"/>
    <property type="match status" value="1"/>
</dbReference>
<feature type="domain" description="Ketoreductase" evidence="3">
    <location>
        <begin position="5"/>
        <end position="181"/>
    </location>
</feature>
<evidence type="ECO:0000259" key="3">
    <source>
        <dbReference type="SMART" id="SM00822"/>
    </source>
</evidence>
<dbReference type="EMBL" id="BAABAH010000012">
    <property type="protein sequence ID" value="GAA3827229.1"/>
    <property type="molecule type" value="Genomic_DNA"/>
</dbReference>
<dbReference type="PANTHER" id="PTHR43313:SF1">
    <property type="entry name" value="3BETA-HYDROXYSTEROID DEHYDROGENASE DHS-16"/>
    <property type="match status" value="1"/>
</dbReference>
<protein>
    <submittedName>
        <fullName evidence="4">SDR family NAD(P)-dependent oxidoreductase</fullName>
    </submittedName>
</protein>
<dbReference type="SUPFAM" id="SSF51735">
    <property type="entry name" value="NAD(P)-binding Rossmann-fold domains"/>
    <property type="match status" value="1"/>
</dbReference>
<dbReference type="PRINTS" id="PR00081">
    <property type="entry name" value="GDHRDH"/>
</dbReference>
<dbReference type="PANTHER" id="PTHR43313">
    <property type="entry name" value="SHORT-CHAIN DEHYDROGENASE/REDUCTASE FAMILY 9C"/>
    <property type="match status" value="1"/>
</dbReference>
<dbReference type="RefSeq" id="WP_344776983.1">
    <property type="nucleotide sequence ID" value="NZ_BAABAH010000012.1"/>
</dbReference>
<proteinExistence type="inferred from homology"/>
<evidence type="ECO:0000313" key="4">
    <source>
        <dbReference type="EMBL" id="GAA3827229.1"/>
    </source>
</evidence>
<comment type="similarity">
    <text evidence="1 2">Belongs to the short-chain dehydrogenases/reductases (SDR) family.</text>
</comment>
<evidence type="ECO:0000256" key="2">
    <source>
        <dbReference type="RuleBase" id="RU000363"/>
    </source>
</evidence>
<dbReference type="SMART" id="SM00822">
    <property type="entry name" value="PKS_KR"/>
    <property type="match status" value="1"/>
</dbReference>
<dbReference type="Pfam" id="PF00106">
    <property type="entry name" value="adh_short"/>
    <property type="match status" value="1"/>
</dbReference>
<dbReference type="InterPro" id="IPR002347">
    <property type="entry name" value="SDR_fam"/>
</dbReference>
<dbReference type="Proteomes" id="UP001501821">
    <property type="component" value="Unassembled WGS sequence"/>
</dbReference>
<dbReference type="InterPro" id="IPR036291">
    <property type="entry name" value="NAD(P)-bd_dom_sf"/>
</dbReference>
<dbReference type="PRINTS" id="PR00080">
    <property type="entry name" value="SDRFAMILY"/>
</dbReference>
<dbReference type="InterPro" id="IPR057326">
    <property type="entry name" value="KR_dom"/>
</dbReference>
<evidence type="ECO:0000313" key="5">
    <source>
        <dbReference type="Proteomes" id="UP001501821"/>
    </source>
</evidence>
<sequence length="288" mass="30209">MDDGSIFLVTGASTGIGCAAAEHLAGRGHRVLAGVRSDAAAAELGRTDRIRPVLLDVRESGSVKAAAEMIADAVGSHGLDGLVNNAGIQVAGPLEHLPLDAVRDVLETNVLGQVAVTQAVLPLLRSAPGGRVVLISSMSGRVALPFLGPYAASKHALEAIGDSWRRELAPSGIRVSVVEPGNTATPMWDKALGTEGLSRFGLEAEQRYGAMEAWVRAQAQRSADAAIPTDCVVRAIEHALTARRPRQRYVVGIDAHVGTRLARHAPRLLDRAIAVAMARDARRRTGGS</sequence>
<accession>A0ABP7IUE7</accession>